<proteinExistence type="inferred from homology"/>
<dbReference type="InterPro" id="IPR051951">
    <property type="entry name" value="UNC-93_regulatory"/>
</dbReference>
<keyword evidence="3" id="KW-0472">Membrane</keyword>
<accession>A0A0E9PJZ3</accession>
<name>A0A0E9PJZ3_ANGAN</name>
<comment type="similarity">
    <text evidence="1">Belongs to the unc-93 family.</text>
</comment>
<dbReference type="EMBL" id="GBXM01104409">
    <property type="protein sequence ID" value="JAH04168.1"/>
    <property type="molecule type" value="Transcribed_RNA"/>
</dbReference>
<dbReference type="AlphaFoldDB" id="A0A0E9PJZ3"/>
<protein>
    <submittedName>
        <fullName evidence="4">Uncharacterized protein</fullName>
    </submittedName>
</protein>
<dbReference type="PANTHER" id="PTHR19444:SF13">
    <property type="entry name" value="PROTEIN UNC-93 HOMOLOG A"/>
    <property type="match status" value="1"/>
</dbReference>
<feature type="transmembrane region" description="Helical" evidence="3">
    <location>
        <begin position="23"/>
        <end position="40"/>
    </location>
</feature>
<sequence length="68" mass="7914">MWESVGLVIAFACSNFICLDSKLYVLIFVLILSMVLYAWVEWEERRNPTPGVEPSHDVTEKKRARTRV</sequence>
<evidence type="ECO:0000256" key="3">
    <source>
        <dbReference type="SAM" id="Phobius"/>
    </source>
</evidence>
<reference evidence="4" key="1">
    <citation type="submission" date="2014-11" db="EMBL/GenBank/DDBJ databases">
        <authorList>
            <person name="Amaro Gonzalez C."/>
        </authorList>
    </citation>
    <scope>NUCLEOTIDE SEQUENCE</scope>
</reference>
<dbReference type="PANTHER" id="PTHR19444">
    <property type="entry name" value="UNC-93 RELATED"/>
    <property type="match status" value="1"/>
</dbReference>
<reference evidence="4" key="2">
    <citation type="journal article" date="2015" name="Fish Shellfish Immunol.">
        <title>Early steps in the European eel (Anguilla anguilla)-Vibrio vulnificus interaction in the gills: Role of the RtxA13 toxin.</title>
        <authorList>
            <person name="Callol A."/>
            <person name="Pajuelo D."/>
            <person name="Ebbesson L."/>
            <person name="Teles M."/>
            <person name="MacKenzie S."/>
            <person name="Amaro C."/>
        </authorList>
    </citation>
    <scope>NUCLEOTIDE SEQUENCE</scope>
</reference>
<organism evidence="4">
    <name type="scientific">Anguilla anguilla</name>
    <name type="common">European freshwater eel</name>
    <name type="synonym">Muraena anguilla</name>
    <dbReference type="NCBI Taxonomy" id="7936"/>
    <lineage>
        <taxon>Eukaryota</taxon>
        <taxon>Metazoa</taxon>
        <taxon>Chordata</taxon>
        <taxon>Craniata</taxon>
        <taxon>Vertebrata</taxon>
        <taxon>Euteleostomi</taxon>
        <taxon>Actinopterygii</taxon>
        <taxon>Neopterygii</taxon>
        <taxon>Teleostei</taxon>
        <taxon>Anguilliformes</taxon>
        <taxon>Anguillidae</taxon>
        <taxon>Anguilla</taxon>
    </lineage>
</organism>
<feature type="region of interest" description="Disordered" evidence="2">
    <location>
        <begin position="47"/>
        <end position="68"/>
    </location>
</feature>
<evidence type="ECO:0000313" key="4">
    <source>
        <dbReference type="EMBL" id="JAH04168.1"/>
    </source>
</evidence>
<evidence type="ECO:0000256" key="2">
    <source>
        <dbReference type="SAM" id="MobiDB-lite"/>
    </source>
</evidence>
<keyword evidence="3" id="KW-1133">Transmembrane helix</keyword>
<keyword evidence="3" id="KW-0812">Transmembrane</keyword>
<evidence type="ECO:0000256" key="1">
    <source>
        <dbReference type="ARBA" id="ARBA00009172"/>
    </source>
</evidence>